<feature type="region of interest" description="Disordered" evidence="1">
    <location>
        <begin position="491"/>
        <end position="536"/>
    </location>
</feature>
<feature type="region of interest" description="Disordered" evidence="1">
    <location>
        <begin position="213"/>
        <end position="246"/>
    </location>
</feature>
<feature type="compositionally biased region" description="Low complexity" evidence="1">
    <location>
        <begin position="511"/>
        <end position="529"/>
    </location>
</feature>
<dbReference type="AlphaFoldDB" id="A0A0F9SCH3"/>
<comment type="caution">
    <text evidence="2">The sequence shown here is derived from an EMBL/GenBank/DDBJ whole genome shotgun (WGS) entry which is preliminary data.</text>
</comment>
<name>A0A0F9SCH3_9ZZZZ</name>
<dbReference type="EMBL" id="LAZR01002089">
    <property type="protein sequence ID" value="KKN34706.1"/>
    <property type="molecule type" value="Genomic_DNA"/>
</dbReference>
<protein>
    <recommendedName>
        <fullName evidence="3">Portal protein</fullName>
    </recommendedName>
</protein>
<sequence>MAARDRKKMTVNDLESVNGLYDRKFWNFLLASYEGIKALIDGGWVLNRHERESKDNYDRRVEEAYGLGYSGSVIDLFNFYLFKGNVKREMGTLAKDPQWEMFEKDCNLYGDNFLVWLLESQRWAGVMGHVGILVDKSSTDLNTPAAEIAAQVYPYVARYFPQNILDWEYERDEHNRPVLSYVKVRDDDMRYRLWTREWWATYTIPDDIAAGSAHTAEDVDTGQVRGGSAGSNEEDKPTIDSEADGDNPLGEVPFLWLYNIKSKTRPIGISDIKDVAYIDGSIIRNLSGGEEVLSYGAFPMMRKPMQEAGAGPQSKGADDEAGPSAILEFDPEKGEEGKPDWLESKVTEPVDAILKWIQLKVSEIYRTTNIGGMAATEIQEAPRSGTALKAEFQLLNGKLVSKGNNVEETELALKRLWCKWQRKEAIIDDIHVEWPETYDVANLAEDLANALTAKTVVNSQTFIVEVQKTIARGMLPNADNKLLSTIDKEIEEETKKKEEAGPPIVPGVPPGGDLVPLPAPGAIGQPPGQTGTGGDT</sequence>
<evidence type="ECO:0008006" key="3">
    <source>
        <dbReference type="Google" id="ProtNLM"/>
    </source>
</evidence>
<reference evidence="2" key="1">
    <citation type="journal article" date="2015" name="Nature">
        <title>Complex archaea that bridge the gap between prokaryotes and eukaryotes.</title>
        <authorList>
            <person name="Spang A."/>
            <person name="Saw J.H."/>
            <person name="Jorgensen S.L."/>
            <person name="Zaremba-Niedzwiedzka K."/>
            <person name="Martijn J."/>
            <person name="Lind A.E."/>
            <person name="van Eijk R."/>
            <person name="Schleper C."/>
            <person name="Guy L."/>
            <person name="Ettema T.J."/>
        </authorList>
    </citation>
    <scope>NUCLEOTIDE SEQUENCE</scope>
</reference>
<organism evidence="2">
    <name type="scientific">marine sediment metagenome</name>
    <dbReference type="NCBI Taxonomy" id="412755"/>
    <lineage>
        <taxon>unclassified sequences</taxon>
        <taxon>metagenomes</taxon>
        <taxon>ecological metagenomes</taxon>
    </lineage>
</organism>
<evidence type="ECO:0000313" key="2">
    <source>
        <dbReference type="EMBL" id="KKN34706.1"/>
    </source>
</evidence>
<evidence type="ECO:0000256" key="1">
    <source>
        <dbReference type="SAM" id="MobiDB-lite"/>
    </source>
</evidence>
<proteinExistence type="predicted"/>
<gene>
    <name evidence="2" type="ORF">LCGC14_0790880</name>
</gene>
<accession>A0A0F9SCH3</accession>